<organism evidence="1 2">
    <name type="scientific">Anaerobacillus alkaliphilus</name>
    <dbReference type="NCBI Taxonomy" id="1548597"/>
    <lineage>
        <taxon>Bacteria</taxon>
        <taxon>Bacillati</taxon>
        <taxon>Bacillota</taxon>
        <taxon>Bacilli</taxon>
        <taxon>Bacillales</taxon>
        <taxon>Bacillaceae</taxon>
        <taxon>Anaerobacillus</taxon>
    </lineage>
</organism>
<dbReference type="InterPro" id="IPR037208">
    <property type="entry name" value="Spo0E-like_sf"/>
</dbReference>
<dbReference type="SUPFAM" id="SSF140500">
    <property type="entry name" value="BAS1536-like"/>
    <property type="match status" value="1"/>
</dbReference>
<sequence>MERDGQQEDYLQQIEELREKMIATALMYGINHPKVLWYSQKIDEKHNCILKQKV</sequence>
<keyword evidence="2" id="KW-1185">Reference proteome</keyword>
<proteinExistence type="predicted"/>
<name>A0A4Q0VTE7_9BACI</name>
<dbReference type="Gene3D" id="4.10.280.10">
    <property type="entry name" value="Helix-loop-helix DNA-binding domain"/>
    <property type="match status" value="1"/>
</dbReference>
<dbReference type="OrthoDB" id="1684493at2"/>
<evidence type="ECO:0000313" key="2">
    <source>
        <dbReference type="Proteomes" id="UP000290649"/>
    </source>
</evidence>
<dbReference type="Proteomes" id="UP000290649">
    <property type="component" value="Unassembled WGS sequence"/>
</dbReference>
<dbReference type="EMBL" id="QOUX01000032">
    <property type="protein sequence ID" value="RXJ01836.1"/>
    <property type="molecule type" value="Genomic_DNA"/>
</dbReference>
<reference evidence="1 2" key="1">
    <citation type="journal article" date="2019" name="Int. J. Syst. Evol. Microbiol.">
        <title>Anaerobacillus alkaliphilus sp. nov., a novel alkaliphilic and moderately halophilic bacterium.</title>
        <authorList>
            <person name="Borsodi A.K."/>
            <person name="Aszalos J.M."/>
            <person name="Bihari P."/>
            <person name="Nagy I."/>
            <person name="Schumann P."/>
            <person name="Sproer C."/>
            <person name="Kovacs A.L."/>
            <person name="Boka K."/>
            <person name="Dobosy P."/>
            <person name="Ovari M."/>
            <person name="Szili-Kovacs T."/>
            <person name="Toth E."/>
        </authorList>
    </citation>
    <scope>NUCLEOTIDE SEQUENCE [LARGE SCALE GENOMIC DNA]</scope>
    <source>
        <strain evidence="1 2">B16-10</strain>
    </source>
</reference>
<evidence type="ECO:0000313" key="1">
    <source>
        <dbReference type="EMBL" id="RXJ01836.1"/>
    </source>
</evidence>
<dbReference type="InterPro" id="IPR018540">
    <property type="entry name" value="Spo0E-like"/>
</dbReference>
<gene>
    <name evidence="1" type="ORF">DS745_10195</name>
</gene>
<accession>A0A4Q0VTE7</accession>
<dbReference type="GO" id="GO:0046983">
    <property type="term" value="F:protein dimerization activity"/>
    <property type="evidence" value="ECO:0007669"/>
    <property type="project" value="InterPro"/>
</dbReference>
<dbReference type="AlphaFoldDB" id="A0A4Q0VTE7"/>
<comment type="caution">
    <text evidence="1">The sequence shown here is derived from an EMBL/GenBank/DDBJ whole genome shotgun (WGS) entry which is preliminary data.</text>
</comment>
<dbReference type="GO" id="GO:0043937">
    <property type="term" value="P:regulation of sporulation"/>
    <property type="evidence" value="ECO:0007669"/>
    <property type="project" value="InterPro"/>
</dbReference>
<dbReference type="RefSeq" id="WP_129078135.1">
    <property type="nucleotide sequence ID" value="NZ_QOUX01000032.1"/>
</dbReference>
<dbReference type="Pfam" id="PF09388">
    <property type="entry name" value="SpoOE-like"/>
    <property type="match status" value="1"/>
</dbReference>
<dbReference type="InterPro" id="IPR036638">
    <property type="entry name" value="HLH_DNA-bd_sf"/>
</dbReference>
<protein>
    <submittedName>
        <fullName evidence="1">Aspartyl-phosphate phosphatase Spo0E family protein</fullName>
    </submittedName>
</protein>